<dbReference type="EMBL" id="GG657754">
    <property type="protein sequence ID" value="EFL27845.1"/>
    <property type="molecule type" value="Genomic_DNA"/>
</dbReference>
<organism evidence="1 2">
    <name type="scientific">Streptomyces himastatinicus ATCC 53653</name>
    <dbReference type="NCBI Taxonomy" id="457427"/>
    <lineage>
        <taxon>Bacteria</taxon>
        <taxon>Bacillati</taxon>
        <taxon>Actinomycetota</taxon>
        <taxon>Actinomycetes</taxon>
        <taxon>Kitasatosporales</taxon>
        <taxon>Streptomycetaceae</taxon>
        <taxon>Streptomyces</taxon>
        <taxon>Streptomyces violaceusniger group</taxon>
    </lineage>
</organism>
<proteinExistence type="predicted"/>
<reference evidence="1 2" key="1">
    <citation type="submission" date="2009-02" db="EMBL/GenBank/DDBJ databases">
        <title>Annotation of Streptomyces hygroscopicus strain ATCC 53653.</title>
        <authorList>
            <consortium name="The Broad Institute Genome Sequencing Platform"/>
            <consortium name="Broad Institute Microbial Sequencing Center"/>
            <person name="Fischbach M."/>
            <person name="Godfrey P."/>
            <person name="Ward D."/>
            <person name="Young S."/>
            <person name="Zeng Q."/>
            <person name="Koehrsen M."/>
            <person name="Alvarado L."/>
            <person name="Berlin A.M."/>
            <person name="Bochicchio J."/>
            <person name="Borenstein D."/>
            <person name="Chapman S.B."/>
            <person name="Chen Z."/>
            <person name="Engels R."/>
            <person name="Freedman E."/>
            <person name="Gellesch M."/>
            <person name="Goldberg J."/>
            <person name="Griggs A."/>
            <person name="Gujja S."/>
            <person name="Heilman E.R."/>
            <person name="Heiman D.I."/>
            <person name="Hepburn T.A."/>
            <person name="Howarth C."/>
            <person name="Jen D."/>
            <person name="Larson L."/>
            <person name="Lewis B."/>
            <person name="Mehta T."/>
            <person name="Park D."/>
            <person name="Pearson M."/>
            <person name="Richards J."/>
            <person name="Roberts A."/>
            <person name="Saif S."/>
            <person name="Shea T.D."/>
            <person name="Shenoy N."/>
            <person name="Sisk P."/>
            <person name="Stolte C."/>
            <person name="Sykes S.N."/>
            <person name="Thomson T."/>
            <person name="Walk T."/>
            <person name="White J."/>
            <person name="Yandava C."/>
            <person name="Straight P."/>
            <person name="Clardy J."/>
            <person name="Hung D."/>
            <person name="Kolter R."/>
            <person name="Mekalanos J."/>
            <person name="Walker S."/>
            <person name="Walsh C.T."/>
            <person name="Wieland-Brown L.C."/>
            <person name="Haas B."/>
            <person name="Nusbaum C."/>
            <person name="Birren B."/>
        </authorList>
    </citation>
    <scope>NUCLEOTIDE SEQUENCE [LARGE SCALE GENOMIC DNA]</scope>
    <source>
        <strain evidence="1 2">ATCC 53653</strain>
    </source>
</reference>
<sequence length="212" mass="23215">MEPAIAEAITLEVGHPAPFRDEELDSIMDLVVHHARGSSGLERCKSLRILILSGHGSNKIPDLGGFPALESLTVSDSDVRDIGAVRTAPSLLVLSVERNLVADISPTLECARLTLLDVRGNPLSDMSYREVIPELRDKGVDVQASEEREWALTRALHAAGLPFSYYQYGDHHRLSRPGLTRTDTPEGGHIKITPQELEHLLVTSPSDIEALF</sequence>
<dbReference type="SUPFAM" id="SSF52058">
    <property type="entry name" value="L domain-like"/>
    <property type="match status" value="1"/>
</dbReference>
<dbReference type="HOGENOM" id="CLU_1239506_0_0_11"/>
<dbReference type="Proteomes" id="UP000003963">
    <property type="component" value="Unassembled WGS sequence"/>
</dbReference>
<dbReference type="Gene3D" id="3.80.10.10">
    <property type="entry name" value="Ribonuclease Inhibitor"/>
    <property type="match status" value="1"/>
</dbReference>
<accession>D9WMH9</accession>
<dbReference type="AlphaFoldDB" id="D9WMH9"/>
<protein>
    <submittedName>
        <fullName evidence="1">Uncharacterized protein</fullName>
    </submittedName>
</protein>
<dbReference type="OrthoDB" id="4205357at2"/>
<name>D9WMH9_9ACTN</name>
<evidence type="ECO:0000313" key="1">
    <source>
        <dbReference type="EMBL" id="EFL27845.1"/>
    </source>
</evidence>
<dbReference type="InterPro" id="IPR032675">
    <property type="entry name" value="LRR_dom_sf"/>
</dbReference>
<gene>
    <name evidence="1" type="ORF">SSOG_07559</name>
</gene>
<keyword evidence="2" id="KW-1185">Reference proteome</keyword>
<dbReference type="RefSeq" id="WP_009719643.1">
    <property type="nucleotide sequence ID" value="NZ_GG657754.1"/>
</dbReference>
<evidence type="ECO:0000313" key="2">
    <source>
        <dbReference type="Proteomes" id="UP000003963"/>
    </source>
</evidence>